<evidence type="ECO:0000313" key="2">
    <source>
        <dbReference type="EMBL" id="VDK22594.1"/>
    </source>
</evidence>
<organism evidence="2 3">
    <name type="scientific">Anisakis simplex</name>
    <name type="common">Herring worm</name>
    <dbReference type="NCBI Taxonomy" id="6269"/>
    <lineage>
        <taxon>Eukaryota</taxon>
        <taxon>Metazoa</taxon>
        <taxon>Ecdysozoa</taxon>
        <taxon>Nematoda</taxon>
        <taxon>Chromadorea</taxon>
        <taxon>Rhabditida</taxon>
        <taxon>Spirurina</taxon>
        <taxon>Ascaridomorpha</taxon>
        <taxon>Ascaridoidea</taxon>
        <taxon>Anisakidae</taxon>
        <taxon>Anisakis</taxon>
        <taxon>Anisakis simplex complex</taxon>
    </lineage>
</organism>
<keyword evidence="1" id="KW-1133">Transmembrane helix</keyword>
<gene>
    <name evidence="2" type="ORF">ASIM_LOCUS3906</name>
</gene>
<name>A0A3P6PP17_ANISI</name>
<sequence length="79" mass="9248">MRILISHKHNENLIAILRFQFNPVKPLIPLTLLVVVVMFMKLGRRRPRLPNEIKKNPSEGVDVPLTLRPEKLPLIIVWH</sequence>
<dbReference type="Proteomes" id="UP000267096">
    <property type="component" value="Unassembled WGS sequence"/>
</dbReference>
<dbReference type="EMBL" id="UYRR01006419">
    <property type="protein sequence ID" value="VDK22594.1"/>
    <property type="molecule type" value="Genomic_DNA"/>
</dbReference>
<proteinExistence type="predicted"/>
<keyword evidence="1" id="KW-0472">Membrane</keyword>
<keyword evidence="3" id="KW-1185">Reference proteome</keyword>
<dbReference type="AlphaFoldDB" id="A0A3P6PP17"/>
<reference evidence="2 3" key="1">
    <citation type="submission" date="2018-11" db="EMBL/GenBank/DDBJ databases">
        <authorList>
            <consortium name="Pathogen Informatics"/>
        </authorList>
    </citation>
    <scope>NUCLEOTIDE SEQUENCE [LARGE SCALE GENOMIC DNA]</scope>
</reference>
<evidence type="ECO:0000313" key="3">
    <source>
        <dbReference type="Proteomes" id="UP000267096"/>
    </source>
</evidence>
<accession>A0A3P6PP17</accession>
<feature type="transmembrane region" description="Helical" evidence="1">
    <location>
        <begin position="27"/>
        <end position="44"/>
    </location>
</feature>
<protein>
    <submittedName>
        <fullName evidence="2">Uncharacterized protein</fullName>
    </submittedName>
</protein>
<evidence type="ECO:0000256" key="1">
    <source>
        <dbReference type="SAM" id="Phobius"/>
    </source>
</evidence>
<keyword evidence="1" id="KW-0812">Transmembrane</keyword>